<accession>A0A9P6GN14</accession>
<evidence type="ECO:0000313" key="1">
    <source>
        <dbReference type="EMBL" id="KAF9737089.1"/>
    </source>
</evidence>
<reference evidence="1" key="1">
    <citation type="journal article" date="2020" name="Mol. Plant Microbe Interact.">
        <title>Genome Sequence of the Biocontrol Agent Coniothyrium minitans strain Conio (IMI 134523).</title>
        <authorList>
            <person name="Patel D."/>
            <person name="Shittu T.A."/>
            <person name="Baroncelli R."/>
            <person name="Muthumeenakshi S."/>
            <person name="Osborne T.H."/>
            <person name="Janganan T.K."/>
            <person name="Sreenivasaprasad S."/>
        </authorList>
    </citation>
    <scope>NUCLEOTIDE SEQUENCE</scope>
    <source>
        <strain evidence="1">Conio</strain>
    </source>
</reference>
<name>A0A9P6GN14_9PLEO</name>
<protein>
    <submittedName>
        <fullName evidence="1">Uncharacterized protein</fullName>
    </submittedName>
</protein>
<comment type="caution">
    <text evidence="1">The sequence shown here is derived from an EMBL/GenBank/DDBJ whole genome shotgun (WGS) entry which is preliminary data.</text>
</comment>
<organism evidence="1 2">
    <name type="scientific">Paraphaeosphaeria minitans</name>
    <dbReference type="NCBI Taxonomy" id="565426"/>
    <lineage>
        <taxon>Eukaryota</taxon>
        <taxon>Fungi</taxon>
        <taxon>Dikarya</taxon>
        <taxon>Ascomycota</taxon>
        <taxon>Pezizomycotina</taxon>
        <taxon>Dothideomycetes</taxon>
        <taxon>Pleosporomycetidae</taxon>
        <taxon>Pleosporales</taxon>
        <taxon>Massarineae</taxon>
        <taxon>Didymosphaeriaceae</taxon>
        <taxon>Paraphaeosphaeria</taxon>
    </lineage>
</organism>
<dbReference type="AlphaFoldDB" id="A0A9P6GN14"/>
<dbReference type="EMBL" id="WJXW01000004">
    <property type="protein sequence ID" value="KAF9737089.1"/>
    <property type="molecule type" value="Genomic_DNA"/>
</dbReference>
<sequence>MLVEESRFFPDPKPFLPPHATIPSTLLPARPPSARILRRPMRAVAPLNHTFAPATLVPPASTCLRNQKASRYRVLLPRAIGPILHCAAAERSLQPRSACATLAVEAQQAAPSSFEA</sequence>
<dbReference type="Proteomes" id="UP000756921">
    <property type="component" value="Unassembled WGS sequence"/>
</dbReference>
<gene>
    <name evidence="1" type="ORF">PMIN01_04868</name>
</gene>
<proteinExistence type="predicted"/>
<evidence type="ECO:0000313" key="2">
    <source>
        <dbReference type="Proteomes" id="UP000756921"/>
    </source>
</evidence>
<keyword evidence="2" id="KW-1185">Reference proteome</keyword>